<comment type="caution">
    <text evidence="2">The sequence shown here is derived from an EMBL/GenBank/DDBJ whole genome shotgun (WGS) entry which is preliminary data.</text>
</comment>
<dbReference type="AlphaFoldDB" id="A0AAP0BFM9"/>
<proteinExistence type="predicted"/>
<name>A0AAP0BFM9_9ASPA</name>
<dbReference type="EMBL" id="JBBWWQ010000010">
    <property type="protein sequence ID" value="KAK8937308.1"/>
    <property type="molecule type" value="Genomic_DNA"/>
</dbReference>
<accession>A0AAP0BFM9</accession>
<feature type="region of interest" description="Disordered" evidence="1">
    <location>
        <begin position="1"/>
        <end position="111"/>
    </location>
</feature>
<feature type="compositionally biased region" description="Polar residues" evidence="1">
    <location>
        <begin position="58"/>
        <end position="83"/>
    </location>
</feature>
<gene>
    <name evidence="2" type="ORF">KSP39_PZI012262</name>
</gene>
<evidence type="ECO:0000313" key="3">
    <source>
        <dbReference type="Proteomes" id="UP001418222"/>
    </source>
</evidence>
<sequence length="151" mass="16008">MKPTHPNESRASNYTHSRTRNHPERGAKPTQARRAHRAQAPRVRAPTAAFGRHRATCQGHSGVSGQNSSNDRSSTNGQSSTNGPELDERGLASASSPLAKHTTPHGRVGAAKLSPPAELAQGLGLPGLAGLIPADLLTGYRVVYVNLVYFM</sequence>
<organism evidence="2 3">
    <name type="scientific">Platanthera zijinensis</name>
    <dbReference type="NCBI Taxonomy" id="2320716"/>
    <lineage>
        <taxon>Eukaryota</taxon>
        <taxon>Viridiplantae</taxon>
        <taxon>Streptophyta</taxon>
        <taxon>Embryophyta</taxon>
        <taxon>Tracheophyta</taxon>
        <taxon>Spermatophyta</taxon>
        <taxon>Magnoliopsida</taxon>
        <taxon>Liliopsida</taxon>
        <taxon>Asparagales</taxon>
        <taxon>Orchidaceae</taxon>
        <taxon>Orchidoideae</taxon>
        <taxon>Orchideae</taxon>
        <taxon>Orchidinae</taxon>
        <taxon>Platanthera</taxon>
    </lineage>
</organism>
<reference evidence="2 3" key="1">
    <citation type="journal article" date="2022" name="Nat. Plants">
        <title>Genomes of leafy and leafless Platanthera orchids illuminate the evolution of mycoheterotrophy.</title>
        <authorList>
            <person name="Li M.H."/>
            <person name="Liu K.W."/>
            <person name="Li Z."/>
            <person name="Lu H.C."/>
            <person name="Ye Q.L."/>
            <person name="Zhang D."/>
            <person name="Wang J.Y."/>
            <person name="Li Y.F."/>
            <person name="Zhong Z.M."/>
            <person name="Liu X."/>
            <person name="Yu X."/>
            <person name="Liu D.K."/>
            <person name="Tu X.D."/>
            <person name="Liu B."/>
            <person name="Hao Y."/>
            <person name="Liao X.Y."/>
            <person name="Jiang Y.T."/>
            <person name="Sun W.H."/>
            <person name="Chen J."/>
            <person name="Chen Y.Q."/>
            <person name="Ai Y."/>
            <person name="Zhai J.W."/>
            <person name="Wu S.S."/>
            <person name="Zhou Z."/>
            <person name="Hsiao Y.Y."/>
            <person name="Wu W.L."/>
            <person name="Chen Y.Y."/>
            <person name="Lin Y.F."/>
            <person name="Hsu J.L."/>
            <person name="Li C.Y."/>
            <person name="Wang Z.W."/>
            <person name="Zhao X."/>
            <person name="Zhong W.Y."/>
            <person name="Ma X.K."/>
            <person name="Ma L."/>
            <person name="Huang J."/>
            <person name="Chen G.Z."/>
            <person name="Huang M.Z."/>
            <person name="Huang L."/>
            <person name="Peng D.H."/>
            <person name="Luo Y.B."/>
            <person name="Zou S.Q."/>
            <person name="Chen S.P."/>
            <person name="Lan S."/>
            <person name="Tsai W.C."/>
            <person name="Van de Peer Y."/>
            <person name="Liu Z.J."/>
        </authorList>
    </citation>
    <scope>NUCLEOTIDE SEQUENCE [LARGE SCALE GENOMIC DNA]</scope>
    <source>
        <strain evidence="2">Lor287</strain>
    </source>
</reference>
<evidence type="ECO:0000256" key="1">
    <source>
        <dbReference type="SAM" id="MobiDB-lite"/>
    </source>
</evidence>
<evidence type="ECO:0000313" key="2">
    <source>
        <dbReference type="EMBL" id="KAK8937308.1"/>
    </source>
</evidence>
<dbReference type="Proteomes" id="UP001418222">
    <property type="component" value="Unassembled WGS sequence"/>
</dbReference>
<keyword evidence="3" id="KW-1185">Reference proteome</keyword>
<protein>
    <submittedName>
        <fullName evidence="2">Uncharacterized protein</fullName>
    </submittedName>
</protein>